<evidence type="ECO:0000256" key="6">
    <source>
        <dbReference type="ARBA" id="ARBA00022989"/>
    </source>
</evidence>
<keyword evidence="6 8" id="KW-1133">Transmembrane helix</keyword>
<evidence type="ECO:0000313" key="9">
    <source>
        <dbReference type="EMBL" id="OBW91049.1"/>
    </source>
</evidence>
<keyword evidence="7 8" id="KW-0472">Membrane</keyword>
<dbReference type="OrthoDB" id="9805563at2"/>
<dbReference type="GO" id="GO:0005886">
    <property type="term" value="C:plasma membrane"/>
    <property type="evidence" value="ECO:0007669"/>
    <property type="project" value="UniProtKB-SubCell"/>
</dbReference>
<dbReference type="Proteomes" id="UP000243558">
    <property type="component" value="Unassembled WGS sequence"/>
</dbReference>
<dbReference type="PANTHER" id="PTHR36838:SF4">
    <property type="entry name" value="AUXIN EFFLUX CARRIER FAMILY PROTEIN"/>
    <property type="match status" value="1"/>
</dbReference>
<comment type="subcellular location">
    <subcellularLocation>
        <location evidence="1">Cell membrane</location>
        <topology evidence="1">Multi-pass membrane protein</topology>
    </subcellularLocation>
</comment>
<feature type="transmembrane region" description="Helical" evidence="8">
    <location>
        <begin position="63"/>
        <end position="86"/>
    </location>
</feature>
<dbReference type="Pfam" id="PF03547">
    <property type="entry name" value="Mem_trans"/>
    <property type="match status" value="1"/>
</dbReference>
<comment type="caution">
    <text evidence="9">The sequence shown here is derived from an EMBL/GenBank/DDBJ whole genome shotgun (WGS) entry which is preliminary data.</text>
</comment>
<keyword evidence="4" id="KW-1003">Cell membrane</keyword>
<dbReference type="EMBL" id="JTJM01000043">
    <property type="protein sequence ID" value="OBW91049.1"/>
    <property type="molecule type" value="Genomic_DNA"/>
</dbReference>
<protein>
    <submittedName>
        <fullName evidence="9">Transporter</fullName>
    </submittedName>
</protein>
<dbReference type="AlphaFoldDB" id="A0A1A7NPV5"/>
<keyword evidence="3" id="KW-0813">Transport</keyword>
<evidence type="ECO:0000313" key="10">
    <source>
        <dbReference type="Proteomes" id="UP000243558"/>
    </source>
</evidence>
<keyword evidence="5 8" id="KW-0812">Transmembrane</keyword>
<evidence type="ECO:0000256" key="3">
    <source>
        <dbReference type="ARBA" id="ARBA00022448"/>
    </source>
</evidence>
<keyword evidence="10" id="KW-1185">Reference proteome</keyword>
<sequence>MEHIFTSIFPVFGLILLGYFFKRISFPSHEFWPLADKLTYFVLMPSLLVIELSNAKFSLNSLTFMLVVLLALFTTLIALIIINLFWKTSNASFTSIVQGGIRFNTYVFLALANAILGSEGLVLSAIILAVAIPFVNVCCVTIFAFYSDNNKLGFNYLIKSIIKNPLIIACIVGAAINLSALGMPVSLENLLKILSKAALPLGLLSIGYALVIRDLNSSKGDLFISSLAKFILLPFFMYLFARCFDLSPLMQATLILFGIMPTAPSAFILARQLGGNLPLMTSIITTQTLVAVIWIVLFLQLFV</sequence>
<feature type="transmembrane region" description="Helical" evidence="8">
    <location>
        <begin position="277"/>
        <end position="302"/>
    </location>
</feature>
<organism evidence="9 10">
    <name type="scientific">Gallibacterium genomosp. 3</name>
    <dbReference type="NCBI Taxonomy" id="505345"/>
    <lineage>
        <taxon>Bacteria</taxon>
        <taxon>Pseudomonadati</taxon>
        <taxon>Pseudomonadota</taxon>
        <taxon>Gammaproteobacteria</taxon>
        <taxon>Pasteurellales</taxon>
        <taxon>Pasteurellaceae</taxon>
        <taxon>Gallibacterium</taxon>
    </lineage>
</organism>
<dbReference type="PANTHER" id="PTHR36838">
    <property type="entry name" value="AUXIN EFFLUX CARRIER FAMILY PROTEIN"/>
    <property type="match status" value="1"/>
</dbReference>
<feature type="transmembrane region" description="Helical" evidence="8">
    <location>
        <begin position="252"/>
        <end position="270"/>
    </location>
</feature>
<dbReference type="GO" id="GO:0055085">
    <property type="term" value="P:transmembrane transport"/>
    <property type="evidence" value="ECO:0007669"/>
    <property type="project" value="InterPro"/>
</dbReference>
<feature type="transmembrane region" description="Helical" evidence="8">
    <location>
        <begin position="193"/>
        <end position="210"/>
    </location>
</feature>
<evidence type="ECO:0000256" key="5">
    <source>
        <dbReference type="ARBA" id="ARBA00022692"/>
    </source>
</evidence>
<evidence type="ECO:0000256" key="4">
    <source>
        <dbReference type="ARBA" id="ARBA00022475"/>
    </source>
</evidence>
<feature type="transmembrane region" description="Helical" evidence="8">
    <location>
        <begin position="6"/>
        <end position="26"/>
    </location>
</feature>
<feature type="transmembrane region" description="Helical" evidence="8">
    <location>
        <begin position="166"/>
        <end position="187"/>
    </location>
</feature>
<dbReference type="Gene3D" id="1.20.1530.20">
    <property type="match status" value="1"/>
</dbReference>
<evidence type="ECO:0000256" key="8">
    <source>
        <dbReference type="SAM" id="Phobius"/>
    </source>
</evidence>
<dbReference type="InterPro" id="IPR004776">
    <property type="entry name" value="Mem_transp_PIN-like"/>
</dbReference>
<reference evidence="9 10" key="1">
    <citation type="submission" date="2014-11" db="EMBL/GenBank/DDBJ databases">
        <title>Pan-genome of Gallibacterium spp.</title>
        <authorList>
            <person name="Kudirkiene E."/>
            <person name="Bojesen A.M."/>
        </authorList>
    </citation>
    <scope>NUCLEOTIDE SEQUENCE [LARGE SCALE GENOMIC DNA]</scope>
    <source>
        <strain evidence="9 10">F151</strain>
    </source>
</reference>
<dbReference type="RefSeq" id="WP_065239760.1">
    <property type="nucleotide sequence ID" value="NZ_JTJM01000043.1"/>
</dbReference>
<accession>A0A1A7NPV5</accession>
<dbReference type="InterPro" id="IPR038770">
    <property type="entry name" value="Na+/solute_symporter_sf"/>
</dbReference>
<evidence type="ECO:0000256" key="7">
    <source>
        <dbReference type="ARBA" id="ARBA00023136"/>
    </source>
</evidence>
<evidence type="ECO:0000256" key="1">
    <source>
        <dbReference type="ARBA" id="ARBA00004651"/>
    </source>
</evidence>
<comment type="similarity">
    <text evidence="2">Belongs to the auxin efflux carrier (TC 2.A.69) family.</text>
</comment>
<gene>
    <name evidence="9" type="ORF">QV01_08965</name>
</gene>
<feature type="transmembrane region" description="Helical" evidence="8">
    <location>
        <begin position="222"/>
        <end position="240"/>
    </location>
</feature>
<evidence type="ECO:0000256" key="2">
    <source>
        <dbReference type="ARBA" id="ARBA00010145"/>
    </source>
</evidence>
<feature type="transmembrane region" description="Helical" evidence="8">
    <location>
        <begin position="93"/>
        <end position="116"/>
    </location>
</feature>
<proteinExistence type="inferred from homology"/>
<feature type="transmembrane region" description="Helical" evidence="8">
    <location>
        <begin position="122"/>
        <end position="146"/>
    </location>
</feature>
<name>A0A1A7NPV5_9PAST</name>